<evidence type="ECO:0000256" key="5">
    <source>
        <dbReference type="ARBA" id="ARBA00022679"/>
    </source>
</evidence>
<feature type="transmembrane region" description="Helical" evidence="15">
    <location>
        <begin position="123"/>
        <end position="143"/>
    </location>
</feature>
<organism evidence="16 17">
    <name type="scientific">Anisodus tanguticus</name>
    <dbReference type="NCBI Taxonomy" id="243964"/>
    <lineage>
        <taxon>Eukaryota</taxon>
        <taxon>Viridiplantae</taxon>
        <taxon>Streptophyta</taxon>
        <taxon>Embryophyta</taxon>
        <taxon>Tracheophyta</taxon>
        <taxon>Spermatophyta</taxon>
        <taxon>Magnoliopsida</taxon>
        <taxon>eudicotyledons</taxon>
        <taxon>Gunneridae</taxon>
        <taxon>Pentapetalae</taxon>
        <taxon>asterids</taxon>
        <taxon>lamiids</taxon>
        <taxon>Solanales</taxon>
        <taxon>Solanaceae</taxon>
        <taxon>Solanoideae</taxon>
        <taxon>Hyoscyameae</taxon>
        <taxon>Anisodus</taxon>
    </lineage>
</organism>
<keyword evidence="8 15" id="KW-1133">Transmembrane helix</keyword>
<sequence length="631" mass="72002">MSTGGTANGSPRVGGGSGPTIHHRRPVTDTTNDPEKLSDHLQIGFDYYYGDNNNHNNNNTNVINVGGGNQNLHHHHHRYTIIRYLLACKWVPESMVYRVEEWLLSIGTIMACLGSRKNIGRMIFGLLMVLVVISMFLKFTMLMNGNVDDVNGRENGIFVLQNFKNDWINAQKIVSETESYISSSGVVQKRQMKELPVPEIWMKPPSDIYYKCIARPKNRIRTCLSTNGYILVHANGGLNQMRTGICDMVAIAKVLNASLVLPSLDHESFWTDPSDFKDIFDWRRFIDVLKDDIEIVESLLPKYAAVTPIQKAPVSWSRASYYRREVLPLLKKHKVIQFTHTDSRLANNGLASSIQRLRCRANYEALRYTNEIEELGKKLVDRLRDNDEPYIALHLRYEKDMLAFTGCSNNLTAQEAEELGIMRYQVKHWKEKEIDGKEKRLQGGCPMSPREASLFLKAMGYPSMTRIYIVAGEIYGNNSMDAFRTEYPNVFSHSTLTTKEELEAFRHYQNRLAALDYLVALESDVFVYTYDGNMAKAVQGHRRLNVVRLIDLLDKGAISWEEFSSEVKALHSHRLGAPYLRESGESPRLEENFYANPFPGCICDRSLMEVSKQQINKRPSLKAAAQRLVVD</sequence>
<evidence type="ECO:0000313" key="16">
    <source>
        <dbReference type="EMBL" id="KAK4345665.1"/>
    </source>
</evidence>
<evidence type="ECO:0000256" key="15">
    <source>
        <dbReference type="SAM" id="Phobius"/>
    </source>
</evidence>
<evidence type="ECO:0000256" key="1">
    <source>
        <dbReference type="ARBA" id="ARBA00004606"/>
    </source>
</evidence>
<evidence type="ECO:0000256" key="3">
    <source>
        <dbReference type="ARBA" id="ARBA00007737"/>
    </source>
</evidence>
<dbReference type="GO" id="GO:0016757">
    <property type="term" value="F:glycosyltransferase activity"/>
    <property type="evidence" value="ECO:0007669"/>
    <property type="project" value="UniProtKB-KW"/>
</dbReference>
<evidence type="ECO:0000256" key="6">
    <source>
        <dbReference type="ARBA" id="ARBA00022692"/>
    </source>
</evidence>
<dbReference type="GO" id="GO:0016020">
    <property type="term" value="C:membrane"/>
    <property type="evidence" value="ECO:0007669"/>
    <property type="project" value="UniProtKB-SubCell"/>
</dbReference>
<feature type="region of interest" description="Disordered" evidence="14">
    <location>
        <begin position="1"/>
        <end position="35"/>
    </location>
</feature>
<dbReference type="CDD" id="cd11299">
    <property type="entry name" value="O-FucT_plant"/>
    <property type="match status" value="1"/>
</dbReference>
<name>A0AAE1R554_9SOLA</name>
<keyword evidence="5" id="KW-0808">Transferase</keyword>
<keyword evidence="9 15" id="KW-0472">Membrane</keyword>
<dbReference type="InterPro" id="IPR024709">
    <property type="entry name" value="FucosylTrfase_pln"/>
</dbReference>
<comment type="pathway">
    <text evidence="2">Glycan metabolism.</text>
</comment>
<dbReference type="Pfam" id="PF10250">
    <property type="entry name" value="O-FucT"/>
    <property type="match status" value="1"/>
</dbReference>
<evidence type="ECO:0000256" key="4">
    <source>
        <dbReference type="ARBA" id="ARBA00022676"/>
    </source>
</evidence>
<evidence type="ECO:0000313" key="17">
    <source>
        <dbReference type="Proteomes" id="UP001291623"/>
    </source>
</evidence>
<dbReference type="GO" id="GO:0005737">
    <property type="term" value="C:cytoplasm"/>
    <property type="evidence" value="ECO:0007669"/>
    <property type="project" value="TreeGrafter"/>
</dbReference>
<evidence type="ECO:0000256" key="10">
    <source>
        <dbReference type="ARBA" id="ARBA00023180"/>
    </source>
</evidence>
<comment type="caution">
    <text evidence="16">The sequence shown here is derived from an EMBL/GenBank/DDBJ whole genome shotgun (WGS) entry which is preliminary data.</text>
</comment>
<keyword evidence="6 15" id="KW-0812">Transmembrane</keyword>
<evidence type="ECO:0000256" key="7">
    <source>
        <dbReference type="ARBA" id="ARBA00022968"/>
    </source>
</evidence>
<dbReference type="PANTHER" id="PTHR31741">
    <property type="entry name" value="OS02G0726500 PROTEIN-RELATED"/>
    <property type="match status" value="1"/>
</dbReference>
<proteinExistence type="inferred from homology"/>
<keyword evidence="10" id="KW-0325">Glycoprotein</keyword>
<accession>A0AAE1R554</accession>
<dbReference type="AlphaFoldDB" id="A0AAE1R554"/>
<gene>
    <name evidence="16" type="ORF">RND71_035841</name>
</gene>
<evidence type="ECO:0000256" key="9">
    <source>
        <dbReference type="ARBA" id="ARBA00023136"/>
    </source>
</evidence>
<comment type="subcellular location">
    <subcellularLocation>
        <location evidence="1">Membrane</location>
        <topology evidence="1">Single-pass type II membrane protein</topology>
    </subcellularLocation>
</comment>
<reference evidence="16" key="1">
    <citation type="submission" date="2023-12" db="EMBL/GenBank/DDBJ databases">
        <title>Genome assembly of Anisodus tanguticus.</title>
        <authorList>
            <person name="Wang Y.-J."/>
        </authorList>
    </citation>
    <scope>NUCLEOTIDE SEQUENCE</scope>
    <source>
        <strain evidence="16">KB-2021</strain>
        <tissue evidence="16">Leaf</tissue>
    </source>
</reference>
<keyword evidence="7" id="KW-0735">Signal-anchor</keyword>
<evidence type="ECO:0000256" key="14">
    <source>
        <dbReference type="SAM" id="MobiDB-lite"/>
    </source>
</evidence>
<keyword evidence="11" id="KW-0294">Fucose metabolism</keyword>
<dbReference type="GO" id="GO:0006004">
    <property type="term" value="P:fucose metabolic process"/>
    <property type="evidence" value="ECO:0007669"/>
    <property type="project" value="UniProtKB-KW"/>
</dbReference>
<dbReference type="PANTHER" id="PTHR31741:SF4">
    <property type="entry name" value="O-FUCOSYLTRANSFERASE 28"/>
    <property type="match status" value="1"/>
</dbReference>
<comment type="similarity">
    <text evidence="3">Belongs to the glycosyltransferase GT106 family.</text>
</comment>
<evidence type="ECO:0000256" key="8">
    <source>
        <dbReference type="ARBA" id="ARBA00022989"/>
    </source>
</evidence>
<keyword evidence="17" id="KW-1185">Reference proteome</keyword>
<evidence type="ECO:0000256" key="13">
    <source>
        <dbReference type="ARBA" id="ARBA00030350"/>
    </source>
</evidence>
<evidence type="ECO:0000256" key="2">
    <source>
        <dbReference type="ARBA" id="ARBA00004881"/>
    </source>
</evidence>
<dbReference type="InterPro" id="IPR019378">
    <property type="entry name" value="GDP-Fuc_O-FucTrfase"/>
</dbReference>
<keyword evidence="12" id="KW-0119">Carbohydrate metabolism</keyword>
<protein>
    <recommendedName>
        <fullName evidence="13">O-fucosyltransferase family protein</fullName>
    </recommendedName>
</protein>
<dbReference type="Proteomes" id="UP001291623">
    <property type="component" value="Unassembled WGS sequence"/>
</dbReference>
<dbReference type="EMBL" id="JAVYJV010000019">
    <property type="protein sequence ID" value="KAK4345665.1"/>
    <property type="molecule type" value="Genomic_DNA"/>
</dbReference>
<evidence type="ECO:0000256" key="12">
    <source>
        <dbReference type="ARBA" id="ARBA00023277"/>
    </source>
</evidence>
<keyword evidence="4" id="KW-0328">Glycosyltransferase</keyword>
<evidence type="ECO:0000256" key="11">
    <source>
        <dbReference type="ARBA" id="ARBA00023253"/>
    </source>
</evidence>
<dbReference type="FunFam" id="3.40.50.11350:FF:000011">
    <property type="entry name" value="O-fucosyltransferase 28"/>
    <property type="match status" value="1"/>
</dbReference>